<dbReference type="Proteomes" id="UP000190285">
    <property type="component" value="Unassembled WGS sequence"/>
</dbReference>
<dbReference type="Pfam" id="PF25601">
    <property type="entry name" value="AAA_lid_14"/>
    <property type="match status" value="1"/>
</dbReference>
<dbReference type="SUPFAM" id="SSF46689">
    <property type="entry name" value="Homeodomain-like"/>
    <property type="match status" value="1"/>
</dbReference>
<keyword evidence="2" id="KW-0067">ATP-binding</keyword>
<dbReference type="InterPro" id="IPR025662">
    <property type="entry name" value="Sigma_54_int_dom_ATP-bd_1"/>
</dbReference>
<dbReference type="InterPro" id="IPR002197">
    <property type="entry name" value="HTH_Fis"/>
</dbReference>
<evidence type="ECO:0000256" key="2">
    <source>
        <dbReference type="ARBA" id="ARBA00022840"/>
    </source>
</evidence>
<dbReference type="Pfam" id="PF02954">
    <property type="entry name" value="HTH_8"/>
    <property type="match status" value="1"/>
</dbReference>
<dbReference type="Gene3D" id="1.10.10.60">
    <property type="entry name" value="Homeodomain-like"/>
    <property type="match status" value="1"/>
</dbReference>
<gene>
    <name evidence="7" type="ORF">SAMN02194393_03739</name>
</gene>
<evidence type="ECO:0000313" key="8">
    <source>
        <dbReference type="Proteomes" id="UP000190285"/>
    </source>
</evidence>
<dbReference type="InterPro" id="IPR027417">
    <property type="entry name" value="P-loop_NTPase"/>
</dbReference>
<dbReference type="PROSITE" id="PS00676">
    <property type="entry name" value="SIGMA54_INTERACT_2"/>
    <property type="match status" value="1"/>
</dbReference>
<keyword evidence="3" id="KW-0805">Transcription regulation</keyword>
<dbReference type="GO" id="GO:0006355">
    <property type="term" value="P:regulation of DNA-templated transcription"/>
    <property type="evidence" value="ECO:0007669"/>
    <property type="project" value="InterPro"/>
</dbReference>
<dbReference type="RefSeq" id="WP_208985086.1">
    <property type="nucleotide sequence ID" value="NZ_FUZT01000009.1"/>
</dbReference>
<dbReference type="FunFam" id="3.40.50.300:FF:000006">
    <property type="entry name" value="DNA-binding transcriptional regulator NtrC"/>
    <property type="match status" value="1"/>
</dbReference>
<dbReference type="InterPro" id="IPR009057">
    <property type="entry name" value="Homeodomain-like_sf"/>
</dbReference>
<dbReference type="Gene3D" id="3.30.450.20">
    <property type="entry name" value="PAS domain"/>
    <property type="match status" value="1"/>
</dbReference>
<reference evidence="7 8" key="1">
    <citation type="submission" date="2017-02" db="EMBL/GenBank/DDBJ databases">
        <authorList>
            <person name="Peterson S.W."/>
        </authorList>
    </citation>
    <scope>NUCLEOTIDE SEQUENCE [LARGE SCALE GENOMIC DNA]</scope>
    <source>
        <strain evidence="7 8">M1</strain>
    </source>
</reference>
<keyword evidence="8" id="KW-1185">Reference proteome</keyword>
<dbReference type="InterPro" id="IPR035965">
    <property type="entry name" value="PAS-like_dom_sf"/>
</dbReference>
<evidence type="ECO:0000313" key="7">
    <source>
        <dbReference type="EMBL" id="SKC82273.1"/>
    </source>
</evidence>
<dbReference type="PROSITE" id="PS50045">
    <property type="entry name" value="SIGMA54_INTERACT_4"/>
    <property type="match status" value="1"/>
</dbReference>
<evidence type="ECO:0000256" key="1">
    <source>
        <dbReference type="ARBA" id="ARBA00022741"/>
    </source>
</evidence>
<accession>A0A1T5M290</accession>
<protein>
    <submittedName>
        <fullName evidence="7">Transcriptional regulator containing PAS, AAA-type ATPase, and DNA-binding Fis domains</fullName>
    </submittedName>
</protein>
<dbReference type="SUPFAM" id="SSF55785">
    <property type="entry name" value="PYP-like sensor domain (PAS domain)"/>
    <property type="match status" value="1"/>
</dbReference>
<dbReference type="InterPro" id="IPR058031">
    <property type="entry name" value="AAA_lid_NorR"/>
</dbReference>
<evidence type="ECO:0000256" key="4">
    <source>
        <dbReference type="ARBA" id="ARBA00023125"/>
    </source>
</evidence>
<dbReference type="InterPro" id="IPR025944">
    <property type="entry name" value="Sigma_54_int_dom_CS"/>
</dbReference>
<dbReference type="PANTHER" id="PTHR32071">
    <property type="entry name" value="TRANSCRIPTIONAL REGULATORY PROTEIN"/>
    <property type="match status" value="1"/>
</dbReference>
<dbReference type="CDD" id="cd00009">
    <property type="entry name" value="AAA"/>
    <property type="match status" value="1"/>
</dbReference>
<evidence type="ECO:0000256" key="5">
    <source>
        <dbReference type="ARBA" id="ARBA00023163"/>
    </source>
</evidence>
<dbReference type="InterPro" id="IPR002078">
    <property type="entry name" value="Sigma_54_int"/>
</dbReference>
<dbReference type="STRING" id="36842.SAMN02194393_03739"/>
<sequence length="474" mass="53179">MYKFNHINQIDKFFNTIPSSLFNKLPLPINFVDSECRVIVMNEAFLDYLETPLTEVVGKHLAEIDNTTRLPIVLKSGIPEIGQKHVFQNGKESIVDRIPIFDGDEIIGAAGIIVLDDIESLNNAKTIRNSIINSIKTTSHSNIKSTSSNFKAKYTFDDIITQSSLIKHFKSRAHSFAATNLPVLITGESGVGKELFAHAIHNNSNRVSSSFVSINCAAIPETLLESELFGYEAGSFTGANKSGKLGKFELAQGGTIFLDEIGDLPLNMQSKLLRVLQENQIEKIGSSKSIDIDVRIIAATNYDLLKKVEEKKFRADLYYRLNVLNLNIPSLRERPEDIPLLIEHFRSSFHQKNGIYKKFSKEVISTLSNYNWPGNVRELKNIVYRLMVIATGDEVTKASIPINILENSYKSMANSYSSSELLSEKGSLNNILKEIELKIIEDTLNICDNNKSKAAELLGIKRMTLYRKLKNREA</sequence>
<dbReference type="Pfam" id="PF00158">
    <property type="entry name" value="Sigma54_activat"/>
    <property type="match status" value="1"/>
</dbReference>
<dbReference type="PANTHER" id="PTHR32071:SF57">
    <property type="entry name" value="C4-DICARBOXYLATE TRANSPORT TRANSCRIPTIONAL REGULATORY PROTEIN DCTD"/>
    <property type="match status" value="1"/>
</dbReference>
<dbReference type="InterPro" id="IPR003593">
    <property type="entry name" value="AAA+_ATPase"/>
</dbReference>
<keyword evidence="4 7" id="KW-0238">DNA-binding</keyword>
<dbReference type="GO" id="GO:0043565">
    <property type="term" value="F:sequence-specific DNA binding"/>
    <property type="evidence" value="ECO:0007669"/>
    <property type="project" value="InterPro"/>
</dbReference>
<dbReference type="PRINTS" id="PR01590">
    <property type="entry name" value="HTHFIS"/>
</dbReference>
<dbReference type="InterPro" id="IPR025943">
    <property type="entry name" value="Sigma_54_int_dom_ATP-bd_2"/>
</dbReference>
<dbReference type="SUPFAM" id="SSF52540">
    <property type="entry name" value="P-loop containing nucleoside triphosphate hydrolases"/>
    <property type="match status" value="1"/>
</dbReference>
<evidence type="ECO:0000259" key="6">
    <source>
        <dbReference type="PROSITE" id="PS50045"/>
    </source>
</evidence>
<dbReference type="Gene3D" id="1.10.8.60">
    <property type="match status" value="1"/>
</dbReference>
<organism evidence="7 8">
    <name type="scientific">Maledivibacter halophilus</name>
    <dbReference type="NCBI Taxonomy" id="36842"/>
    <lineage>
        <taxon>Bacteria</taxon>
        <taxon>Bacillati</taxon>
        <taxon>Bacillota</taxon>
        <taxon>Clostridia</taxon>
        <taxon>Peptostreptococcales</taxon>
        <taxon>Caminicellaceae</taxon>
        <taxon>Maledivibacter</taxon>
    </lineage>
</organism>
<dbReference type="EMBL" id="FUZT01000009">
    <property type="protein sequence ID" value="SKC82273.1"/>
    <property type="molecule type" value="Genomic_DNA"/>
</dbReference>
<dbReference type="GO" id="GO:0005524">
    <property type="term" value="F:ATP binding"/>
    <property type="evidence" value="ECO:0007669"/>
    <property type="project" value="UniProtKB-KW"/>
</dbReference>
<dbReference type="AlphaFoldDB" id="A0A1T5M290"/>
<dbReference type="Gene3D" id="3.40.50.300">
    <property type="entry name" value="P-loop containing nucleotide triphosphate hydrolases"/>
    <property type="match status" value="1"/>
</dbReference>
<dbReference type="PROSITE" id="PS00688">
    <property type="entry name" value="SIGMA54_INTERACT_3"/>
    <property type="match status" value="1"/>
</dbReference>
<keyword evidence="1" id="KW-0547">Nucleotide-binding</keyword>
<evidence type="ECO:0000256" key="3">
    <source>
        <dbReference type="ARBA" id="ARBA00023015"/>
    </source>
</evidence>
<keyword evidence="5" id="KW-0804">Transcription</keyword>
<dbReference type="PROSITE" id="PS00675">
    <property type="entry name" value="SIGMA54_INTERACT_1"/>
    <property type="match status" value="1"/>
</dbReference>
<name>A0A1T5M290_9FIRM</name>
<feature type="domain" description="Sigma-54 factor interaction" evidence="6">
    <location>
        <begin position="159"/>
        <end position="388"/>
    </location>
</feature>
<proteinExistence type="predicted"/>
<dbReference type="SMART" id="SM00382">
    <property type="entry name" value="AAA"/>
    <property type="match status" value="1"/>
</dbReference>